<dbReference type="Gene3D" id="3.40.50.720">
    <property type="entry name" value="NAD(P)-binding Rossmann-like Domain"/>
    <property type="match status" value="1"/>
</dbReference>
<evidence type="ECO:0000313" key="6">
    <source>
        <dbReference type="Proteomes" id="UP000280296"/>
    </source>
</evidence>
<comment type="caution">
    <text evidence="5">The sequence shown here is derived from an EMBL/GenBank/DDBJ whole genome shotgun (WGS) entry which is preliminary data.</text>
</comment>
<dbReference type="PROSITE" id="PS51201">
    <property type="entry name" value="RCK_N"/>
    <property type="match status" value="1"/>
</dbReference>
<dbReference type="SUPFAM" id="SSF51735">
    <property type="entry name" value="NAD(P)-binding Rossmann-fold domains"/>
    <property type="match status" value="1"/>
</dbReference>
<dbReference type="PROSITE" id="PS51202">
    <property type="entry name" value="RCK_C"/>
    <property type="match status" value="1"/>
</dbReference>
<evidence type="ECO:0000256" key="2">
    <source>
        <dbReference type="SAM" id="Phobius"/>
    </source>
</evidence>
<dbReference type="SUPFAM" id="SSF81324">
    <property type="entry name" value="Voltage-gated potassium channels"/>
    <property type="match status" value="1"/>
</dbReference>
<dbReference type="RefSeq" id="WP_126724885.1">
    <property type="nucleotide sequence ID" value="NZ_RYZH01000013.1"/>
</dbReference>
<organism evidence="5 6">
    <name type="scientific">Tautonia sociabilis</name>
    <dbReference type="NCBI Taxonomy" id="2080755"/>
    <lineage>
        <taxon>Bacteria</taxon>
        <taxon>Pseudomonadati</taxon>
        <taxon>Planctomycetota</taxon>
        <taxon>Planctomycetia</taxon>
        <taxon>Isosphaerales</taxon>
        <taxon>Isosphaeraceae</taxon>
        <taxon>Tautonia</taxon>
    </lineage>
</organism>
<dbReference type="EMBL" id="RYZH01000013">
    <property type="protein sequence ID" value="RUL88175.1"/>
    <property type="molecule type" value="Genomic_DNA"/>
</dbReference>
<dbReference type="GO" id="GO:0005886">
    <property type="term" value="C:plasma membrane"/>
    <property type="evidence" value="ECO:0007669"/>
    <property type="project" value="UniProtKB-SubCell"/>
</dbReference>
<keyword evidence="5" id="KW-0407">Ion channel</keyword>
<accession>A0A432MM18</accession>
<evidence type="ECO:0000259" key="4">
    <source>
        <dbReference type="PROSITE" id="PS51202"/>
    </source>
</evidence>
<dbReference type="Gene3D" id="3.30.70.1450">
    <property type="entry name" value="Regulator of K+ conductance, C-terminal domain"/>
    <property type="match status" value="1"/>
</dbReference>
<sequence>MEIGGIRDNLLAFWRRTPFRRLAFGALGLVFVVIWGTLGYVSMGWTWSDALYMVTITISTVGFTEVRPLTTQAVRLHTMIVIGLGTVAVAYVVGAFLSLFTEGEIQRILGHQNLRRRLVTQKDHVIIVGFGRMGLLIAEELAGAGRAFVVIEQEPALVAEIERRGYLFVIGDATDEAVLIEAGLDRARALVTAVSSDADSVFITLTARQLAPNVTIIARAELPTSQKKLRQAGANHVVLTAAIGARRIASLLRSPNTVEFVELVTKQSELDLEIQEIPIRPGEGLDGQSLRLADIGRRTGVMVIAIKRAAGPVEFPPSSDQPLRAGDSIILLGRREQLDQFRITFSPSMREDPEAS</sequence>
<comment type="subcellular location">
    <subcellularLocation>
        <location evidence="1">Cell membrane</location>
        <topology evidence="1">Multi-pass membrane protein</topology>
    </subcellularLocation>
</comment>
<reference evidence="5 6" key="1">
    <citation type="submission" date="2018-12" db="EMBL/GenBank/DDBJ databases">
        <authorList>
            <person name="Toschakov S.V."/>
        </authorList>
    </citation>
    <scope>NUCLEOTIDE SEQUENCE [LARGE SCALE GENOMIC DNA]</scope>
    <source>
        <strain evidence="5 6">GM2012</strain>
    </source>
</reference>
<dbReference type="Pfam" id="PF02080">
    <property type="entry name" value="TrkA_C"/>
    <property type="match status" value="1"/>
</dbReference>
<dbReference type="GO" id="GO:0008324">
    <property type="term" value="F:monoatomic cation transmembrane transporter activity"/>
    <property type="evidence" value="ECO:0007669"/>
    <property type="project" value="InterPro"/>
</dbReference>
<reference evidence="5 6" key="2">
    <citation type="submission" date="2019-01" db="EMBL/GenBank/DDBJ databases">
        <title>Tautonia sociabilis, a novel thermotolerant planctomycete of Isosphaeraceae family, isolated from a 4000 m deep subterranean habitat.</title>
        <authorList>
            <person name="Kovaleva O.L."/>
            <person name="Elcheninov A.G."/>
            <person name="Van Heerden E."/>
            <person name="Toshchakov S.V."/>
            <person name="Novikov A."/>
            <person name="Bonch-Osmolovskaya E.A."/>
            <person name="Kublanov I.V."/>
        </authorList>
    </citation>
    <scope>NUCLEOTIDE SEQUENCE [LARGE SCALE GENOMIC DNA]</scope>
    <source>
        <strain evidence="5 6">GM2012</strain>
    </source>
</reference>
<feature type="transmembrane region" description="Helical" evidence="2">
    <location>
        <begin position="78"/>
        <end position="100"/>
    </location>
</feature>
<keyword evidence="5" id="KW-0813">Transport</keyword>
<proteinExistence type="predicted"/>
<evidence type="ECO:0000313" key="5">
    <source>
        <dbReference type="EMBL" id="RUL88175.1"/>
    </source>
</evidence>
<feature type="domain" description="RCK C-terminal" evidence="4">
    <location>
        <begin position="261"/>
        <end position="347"/>
    </location>
</feature>
<dbReference type="OrthoDB" id="9785285at2"/>
<gene>
    <name evidence="5" type="ORF">TsocGM_08545</name>
</gene>
<evidence type="ECO:0000256" key="1">
    <source>
        <dbReference type="ARBA" id="ARBA00004651"/>
    </source>
</evidence>
<protein>
    <submittedName>
        <fullName evidence="5">Potassium channel protein</fullName>
    </submittedName>
</protein>
<dbReference type="InterPro" id="IPR050721">
    <property type="entry name" value="Trk_Ktr_HKT_K-transport"/>
</dbReference>
<dbReference type="GO" id="GO:0006813">
    <property type="term" value="P:potassium ion transport"/>
    <property type="evidence" value="ECO:0007669"/>
    <property type="project" value="InterPro"/>
</dbReference>
<feature type="domain" description="RCK N-terminal" evidence="3">
    <location>
        <begin position="122"/>
        <end position="239"/>
    </location>
</feature>
<dbReference type="PANTHER" id="PTHR43833">
    <property type="entry name" value="POTASSIUM CHANNEL PROTEIN 2-RELATED-RELATED"/>
    <property type="match status" value="1"/>
</dbReference>
<dbReference type="InterPro" id="IPR003148">
    <property type="entry name" value="RCK_N"/>
</dbReference>
<dbReference type="Pfam" id="PF02254">
    <property type="entry name" value="TrkA_N"/>
    <property type="match status" value="1"/>
</dbReference>
<name>A0A432MM18_9BACT</name>
<evidence type="ECO:0000259" key="3">
    <source>
        <dbReference type="PROSITE" id="PS51201"/>
    </source>
</evidence>
<keyword evidence="2" id="KW-0472">Membrane</keyword>
<dbReference type="InterPro" id="IPR006037">
    <property type="entry name" value="RCK_C"/>
</dbReference>
<keyword evidence="2" id="KW-0812">Transmembrane</keyword>
<dbReference type="InterPro" id="IPR013099">
    <property type="entry name" value="K_chnl_dom"/>
</dbReference>
<dbReference type="PANTHER" id="PTHR43833:SF9">
    <property type="entry name" value="POTASSIUM CHANNEL PROTEIN YUGO-RELATED"/>
    <property type="match status" value="1"/>
</dbReference>
<dbReference type="AlphaFoldDB" id="A0A432MM18"/>
<dbReference type="Gene3D" id="1.10.287.70">
    <property type="match status" value="1"/>
</dbReference>
<keyword evidence="2" id="KW-1133">Transmembrane helix</keyword>
<keyword evidence="5" id="KW-0406">Ion transport</keyword>
<feature type="transmembrane region" description="Helical" evidence="2">
    <location>
        <begin position="21"/>
        <end position="38"/>
    </location>
</feature>
<keyword evidence="6" id="KW-1185">Reference proteome</keyword>
<dbReference type="SUPFAM" id="SSF116726">
    <property type="entry name" value="TrkA C-terminal domain-like"/>
    <property type="match status" value="1"/>
</dbReference>
<dbReference type="InterPro" id="IPR036721">
    <property type="entry name" value="RCK_C_sf"/>
</dbReference>
<dbReference type="Proteomes" id="UP000280296">
    <property type="component" value="Unassembled WGS sequence"/>
</dbReference>
<dbReference type="Pfam" id="PF07885">
    <property type="entry name" value="Ion_trans_2"/>
    <property type="match status" value="1"/>
</dbReference>
<dbReference type="InterPro" id="IPR036291">
    <property type="entry name" value="NAD(P)-bd_dom_sf"/>
</dbReference>